<comment type="subcellular location">
    <subcellularLocation>
        <location evidence="1 7">Cell membrane</location>
        <topology evidence="1 7">Multi-pass membrane protein</topology>
    </subcellularLocation>
</comment>
<dbReference type="InterPro" id="IPR035906">
    <property type="entry name" value="MetI-like_sf"/>
</dbReference>
<evidence type="ECO:0000256" key="4">
    <source>
        <dbReference type="ARBA" id="ARBA00022692"/>
    </source>
</evidence>
<accession>A0A853G0E2</accession>
<dbReference type="CDD" id="cd06261">
    <property type="entry name" value="TM_PBP2"/>
    <property type="match status" value="1"/>
</dbReference>
<dbReference type="SUPFAM" id="SSF161098">
    <property type="entry name" value="MetI-like"/>
    <property type="match status" value="1"/>
</dbReference>
<dbReference type="EMBL" id="JACCEM010000005">
    <property type="protein sequence ID" value="NYT49759.1"/>
    <property type="molecule type" value="Genomic_DNA"/>
</dbReference>
<feature type="transmembrane region" description="Helical" evidence="7">
    <location>
        <begin position="78"/>
        <end position="98"/>
    </location>
</feature>
<keyword evidence="4 7" id="KW-0812">Transmembrane</keyword>
<dbReference type="Gene3D" id="1.10.3720.10">
    <property type="entry name" value="MetI-like"/>
    <property type="match status" value="1"/>
</dbReference>
<keyword evidence="5 7" id="KW-1133">Transmembrane helix</keyword>
<dbReference type="InterPro" id="IPR000515">
    <property type="entry name" value="MetI-like"/>
</dbReference>
<feature type="transmembrane region" description="Helical" evidence="7">
    <location>
        <begin position="173"/>
        <end position="190"/>
    </location>
</feature>
<dbReference type="Pfam" id="PF00528">
    <property type="entry name" value="BPD_transp_1"/>
    <property type="match status" value="1"/>
</dbReference>
<dbReference type="PROSITE" id="PS50928">
    <property type="entry name" value="ABC_TM1"/>
    <property type="match status" value="1"/>
</dbReference>
<feature type="transmembrane region" description="Helical" evidence="7">
    <location>
        <begin position="110"/>
        <end position="127"/>
    </location>
</feature>
<evidence type="ECO:0000256" key="6">
    <source>
        <dbReference type="ARBA" id="ARBA00023136"/>
    </source>
</evidence>
<feature type="transmembrane region" description="Helical" evidence="7">
    <location>
        <begin position="20"/>
        <end position="39"/>
    </location>
</feature>
<gene>
    <name evidence="9" type="ORF">H0A72_10620</name>
</gene>
<dbReference type="FunFam" id="1.10.3720.10:FF:000003">
    <property type="entry name" value="Aliphatic sulfonate ABC transporter permease"/>
    <property type="match status" value="1"/>
</dbReference>
<feature type="domain" description="ABC transmembrane type-1" evidence="8">
    <location>
        <begin position="67"/>
        <end position="247"/>
    </location>
</feature>
<comment type="similarity">
    <text evidence="7">Belongs to the binding-protein-dependent transport system permease family.</text>
</comment>
<dbReference type="AlphaFoldDB" id="A0A853G0E2"/>
<evidence type="ECO:0000256" key="5">
    <source>
        <dbReference type="ARBA" id="ARBA00022989"/>
    </source>
</evidence>
<evidence type="ECO:0000313" key="10">
    <source>
        <dbReference type="Proteomes" id="UP000559809"/>
    </source>
</evidence>
<name>A0A853G0E2_9BURK</name>
<comment type="caution">
    <text evidence="9">The sequence shown here is derived from an EMBL/GenBank/DDBJ whole genome shotgun (WGS) entry which is preliminary data.</text>
</comment>
<feature type="transmembrane region" description="Helical" evidence="7">
    <location>
        <begin position="133"/>
        <end position="152"/>
    </location>
</feature>
<dbReference type="PANTHER" id="PTHR30151:SF38">
    <property type="entry name" value="ALIPHATIC SULFONATES TRANSPORT PERMEASE PROTEIN SSUC-RELATED"/>
    <property type="match status" value="1"/>
</dbReference>
<evidence type="ECO:0000256" key="1">
    <source>
        <dbReference type="ARBA" id="ARBA00004651"/>
    </source>
</evidence>
<keyword evidence="3" id="KW-1003">Cell membrane</keyword>
<dbReference type="GO" id="GO:0005886">
    <property type="term" value="C:plasma membrane"/>
    <property type="evidence" value="ECO:0007669"/>
    <property type="project" value="UniProtKB-SubCell"/>
</dbReference>
<evidence type="ECO:0000259" key="8">
    <source>
        <dbReference type="PROSITE" id="PS50928"/>
    </source>
</evidence>
<evidence type="ECO:0000256" key="3">
    <source>
        <dbReference type="ARBA" id="ARBA00022475"/>
    </source>
</evidence>
<proteinExistence type="inferred from homology"/>
<feature type="transmembrane region" description="Helical" evidence="7">
    <location>
        <begin position="228"/>
        <end position="247"/>
    </location>
</feature>
<dbReference type="Proteomes" id="UP000559809">
    <property type="component" value="Unassembled WGS sequence"/>
</dbReference>
<sequence length="262" mass="28219">MRRGAARPLIPKSTSASQRLLGPALVILLWFIATLSGWLSPETLPRPDTVAATFKELWADGYLADNIGASLARAGQGLAAGVAAGLLLALAAGLTRLGDALFDGLVQIKRALPNLALIPLFIMWMGIGEAMKITVIALGVFVPVYINTHAALRDIDLRYVELAQTVDLNRRQFLRYIVFPSCLPGFFTGLRLAATHAWTALVVVETINATSGIGYMISQARIYGQIEIVIAGLVLYGVLGFGTDALIRTVHKRVLGWRQTVA</sequence>
<keyword evidence="10" id="KW-1185">Reference proteome</keyword>
<dbReference type="PANTHER" id="PTHR30151">
    <property type="entry name" value="ALKANE SULFONATE ABC TRANSPORTER-RELATED, MEMBRANE SUBUNIT"/>
    <property type="match status" value="1"/>
</dbReference>
<dbReference type="GO" id="GO:0042918">
    <property type="term" value="P:alkanesulfonate transmembrane transport"/>
    <property type="evidence" value="ECO:0007669"/>
    <property type="project" value="UniProtKB-ARBA"/>
</dbReference>
<reference evidence="9 10" key="1">
    <citation type="submission" date="2020-07" db="EMBL/GenBank/DDBJ databases">
        <title>Taxonomic revisions and descriptions of new bacterial species based on genomic comparisons in the high-G+C-content subgroup of the family Alcaligenaceae.</title>
        <authorList>
            <person name="Szabo A."/>
            <person name="Felfoldi T."/>
        </authorList>
    </citation>
    <scope>NUCLEOTIDE SEQUENCE [LARGE SCALE GENOMIC DNA]</scope>
    <source>
        <strain evidence="9 10">LMG 24012</strain>
    </source>
</reference>
<keyword evidence="2 7" id="KW-0813">Transport</keyword>
<keyword evidence="6 7" id="KW-0472">Membrane</keyword>
<organism evidence="9 10">
    <name type="scientific">Parapusillimonas granuli</name>
    <dbReference type="NCBI Taxonomy" id="380911"/>
    <lineage>
        <taxon>Bacteria</taxon>
        <taxon>Pseudomonadati</taxon>
        <taxon>Pseudomonadota</taxon>
        <taxon>Betaproteobacteria</taxon>
        <taxon>Burkholderiales</taxon>
        <taxon>Alcaligenaceae</taxon>
        <taxon>Parapusillimonas</taxon>
    </lineage>
</organism>
<evidence type="ECO:0000256" key="2">
    <source>
        <dbReference type="ARBA" id="ARBA00022448"/>
    </source>
</evidence>
<evidence type="ECO:0000313" key="9">
    <source>
        <dbReference type="EMBL" id="NYT49759.1"/>
    </source>
</evidence>
<protein>
    <submittedName>
        <fullName evidence="9">ABC transporter permease</fullName>
    </submittedName>
</protein>
<evidence type="ECO:0000256" key="7">
    <source>
        <dbReference type="RuleBase" id="RU363032"/>
    </source>
</evidence>